<proteinExistence type="predicted"/>
<reference evidence="1 2" key="1">
    <citation type="submission" date="2017-06" db="EMBL/GenBank/DDBJ databases">
        <title>Global population genomics of the pathogenic fungus Cryptococcus neoformans var. grubii.</title>
        <authorList>
            <person name="Cuomo C."/>
            <person name="Litvintseva A."/>
            <person name="Chen Y."/>
            <person name="Young S."/>
            <person name="Zeng Q."/>
            <person name="Chapman S."/>
            <person name="Gujja S."/>
            <person name="Saif S."/>
            <person name="Birren B."/>
        </authorList>
    </citation>
    <scope>NUCLEOTIDE SEQUENCE [LARGE SCALE GENOMIC DNA]</scope>
    <source>
        <strain evidence="1 2">Tu259-1</strain>
    </source>
</reference>
<evidence type="ECO:0000313" key="1">
    <source>
        <dbReference type="EMBL" id="OXG23797.1"/>
    </source>
</evidence>
<accession>A0A854QFP6</accession>
<comment type="caution">
    <text evidence="1">The sequence shown here is derived from an EMBL/GenBank/DDBJ whole genome shotgun (WGS) entry which is preliminary data.</text>
</comment>
<sequence>MNLSHKSFRSLSTSSDSSAISTASISSSSSTYSRAWEDMIDRLASQNVNATFDLWSGGNIRLNGLDLTLTTRDAEELFKAMKTDDRFQIIHQVFFDEEKEDWKISFIRAHPSPCSFSSDSE</sequence>
<dbReference type="OrthoDB" id="2563592at2759"/>
<organism evidence="1 2">
    <name type="scientific">Cryptococcus neoformans Tu259-1</name>
    <dbReference type="NCBI Taxonomy" id="1230072"/>
    <lineage>
        <taxon>Eukaryota</taxon>
        <taxon>Fungi</taxon>
        <taxon>Dikarya</taxon>
        <taxon>Basidiomycota</taxon>
        <taxon>Agaricomycotina</taxon>
        <taxon>Tremellomycetes</taxon>
        <taxon>Tremellales</taxon>
        <taxon>Cryptococcaceae</taxon>
        <taxon>Cryptococcus</taxon>
        <taxon>Cryptococcus neoformans species complex</taxon>
    </lineage>
</organism>
<dbReference type="Proteomes" id="UP000199727">
    <property type="component" value="Unassembled WGS sequence"/>
</dbReference>
<evidence type="ECO:0000313" key="2">
    <source>
        <dbReference type="Proteomes" id="UP000199727"/>
    </source>
</evidence>
<gene>
    <name evidence="1" type="ORF">C361_02335</name>
</gene>
<protein>
    <submittedName>
        <fullName evidence="1">Uncharacterized protein</fullName>
    </submittedName>
</protein>
<dbReference type="AlphaFoldDB" id="A0A854QFP6"/>
<dbReference type="EMBL" id="AMKT01000034">
    <property type="protein sequence ID" value="OXG23797.1"/>
    <property type="molecule type" value="Genomic_DNA"/>
</dbReference>
<name>A0A854QFP6_CRYNE</name>